<evidence type="ECO:0000256" key="1">
    <source>
        <dbReference type="ARBA" id="ARBA00022491"/>
    </source>
</evidence>
<organism evidence="7 8">
    <name type="scientific">Arachnia rubra</name>
    <dbReference type="NCBI Taxonomy" id="1547448"/>
    <lineage>
        <taxon>Bacteria</taxon>
        <taxon>Bacillati</taxon>
        <taxon>Actinomycetota</taxon>
        <taxon>Actinomycetes</taxon>
        <taxon>Propionibacteriales</taxon>
        <taxon>Propionibacteriaceae</taxon>
        <taxon>Arachnia</taxon>
    </lineage>
</organism>
<keyword evidence="2" id="KW-0805">Transcription regulation</keyword>
<dbReference type="InterPro" id="IPR050109">
    <property type="entry name" value="HTH-type_TetR-like_transc_reg"/>
</dbReference>
<feature type="DNA-binding region" description="H-T-H motif" evidence="5">
    <location>
        <begin position="33"/>
        <end position="52"/>
    </location>
</feature>
<feature type="domain" description="HTH tetR-type" evidence="6">
    <location>
        <begin position="10"/>
        <end position="70"/>
    </location>
</feature>
<dbReference type="Proteomes" id="UP000678513">
    <property type="component" value="Chromosome"/>
</dbReference>
<dbReference type="Pfam" id="PF02909">
    <property type="entry name" value="TetR_C_1"/>
    <property type="match status" value="1"/>
</dbReference>
<dbReference type="PANTHER" id="PTHR30055">
    <property type="entry name" value="HTH-TYPE TRANSCRIPTIONAL REGULATOR RUTR"/>
    <property type="match status" value="1"/>
</dbReference>
<dbReference type="EMBL" id="CP072384">
    <property type="protein sequence ID" value="QUC08776.1"/>
    <property type="molecule type" value="Genomic_DNA"/>
</dbReference>
<dbReference type="InterPro" id="IPR004111">
    <property type="entry name" value="Repressor_TetR_C"/>
</dbReference>
<dbReference type="Pfam" id="PF00440">
    <property type="entry name" value="TetR_N"/>
    <property type="match status" value="1"/>
</dbReference>
<keyword evidence="1" id="KW-0678">Repressor</keyword>
<dbReference type="PRINTS" id="PR00400">
    <property type="entry name" value="TETREPRESSOR"/>
</dbReference>
<dbReference type="InterPro" id="IPR036271">
    <property type="entry name" value="Tet_transcr_reg_TetR-rel_C_sf"/>
</dbReference>
<dbReference type="SUPFAM" id="SSF48498">
    <property type="entry name" value="Tetracyclin repressor-like, C-terminal domain"/>
    <property type="match status" value="1"/>
</dbReference>
<dbReference type="Gene3D" id="1.10.357.10">
    <property type="entry name" value="Tetracycline Repressor, domain 2"/>
    <property type="match status" value="1"/>
</dbReference>
<keyword evidence="8" id="KW-1185">Reference proteome</keyword>
<evidence type="ECO:0000259" key="6">
    <source>
        <dbReference type="PROSITE" id="PS50977"/>
    </source>
</evidence>
<dbReference type="InterPro" id="IPR001647">
    <property type="entry name" value="HTH_TetR"/>
</dbReference>
<reference evidence="7 8" key="1">
    <citation type="submission" date="2021-03" db="EMBL/GenBank/DDBJ databases">
        <title>Human Oral Microbial Genomes.</title>
        <authorList>
            <person name="Johnston C.D."/>
            <person name="Chen T."/>
            <person name="Dewhirst F.E."/>
        </authorList>
    </citation>
    <scope>NUCLEOTIDE SEQUENCE [LARGE SCALE GENOMIC DNA]</scope>
    <source>
        <strain evidence="7 8">DSMZ 100122</strain>
    </source>
</reference>
<dbReference type="Gene3D" id="1.10.10.60">
    <property type="entry name" value="Homeodomain-like"/>
    <property type="match status" value="1"/>
</dbReference>
<evidence type="ECO:0000313" key="7">
    <source>
        <dbReference type="EMBL" id="QUC08776.1"/>
    </source>
</evidence>
<evidence type="ECO:0000256" key="5">
    <source>
        <dbReference type="PROSITE-ProRule" id="PRU00335"/>
    </source>
</evidence>
<evidence type="ECO:0000256" key="2">
    <source>
        <dbReference type="ARBA" id="ARBA00023015"/>
    </source>
</evidence>
<dbReference type="PROSITE" id="PS50977">
    <property type="entry name" value="HTH_TETR_2"/>
    <property type="match status" value="1"/>
</dbReference>
<keyword evidence="4" id="KW-0804">Transcription</keyword>
<dbReference type="PANTHER" id="PTHR30055:SF151">
    <property type="entry name" value="TRANSCRIPTIONAL REGULATORY PROTEIN"/>
    <property type="match status" value="1"/>
</dbReference>
<dbReference type="SUPFAM" id="SSF46689">
    <property type="entry name" value="Homeodomain-like"/>
    <property type="match status" value="1"/>
</dbReference>
<dbReference type="InterPro" id="IPR009057">
    <property type="entry name" value="Homeodomain-like_sf"/>
</dbReference>
<evidence type="ECO:0000256" key="3">
    <source>
        <dbReference type="ARBA" id="ARBA00023125"/>
    </source>
</evidence>
<evidence type="ECO:0000313" key="8">
    <source>
        <dbReference type="Proteomes" id="UP000678513"/>
    </source>
</evidence>
<name>A0ABX7Y6V1_9ACTN</name>
<evidence type="ECO:0000256" key="4">
    <source>
        <dbReference type="ARBA" id="ARBA00023163"/>
    </source>
</evidence>
<sequence length="210" mass="22157">MGRQPGHAAGLSAGQLAAQALAIVDQEGLQALTLRKLARWVGVEPMSIYHYFPNKDALLDGVWDEVLSEAALPADEPAVTWQDYIRGLAGELRVVLLRHPNALPIMLGRSARTTASLDVVNSILASLTSKGLPLPVAVDVVNSITAFVMAHTLNEHALAPTAPEAIDPQRHPVLAAVVDQGIGAGAGDDARRFALAIDAFIAGFTPQPSR</sequence>
<protein>
    <submittedName>
        <fullName evidence="7">TetR/AcrR family transcriptional regulator C-terminal domain-containing protein</fullName>
    </submittedName>
</protein>
<keyword evidence="3 5" id="KW-0238">DNA-binding</keyword>
<accession>A0ABX7Y6V1</accession>
<dbReference type="RefSeq" id="WP_212325293.1">
    <property type="nucleotide sequence ID" value="NZ_AP024463.1"/>
</dbReference>
<proteinExistence type="predicted"/>
<dbReference type="InterPro" id="IPR003012">
    <property type="entry name" value="Tet_transcr_reg_TetR"/>
</dbReference>
<gene>
    <name evidence="7" type="ORF">J5A65_03275</name>
</gene>